<name>A0ABP7XIM1_9ACTN</name>
<proteinExistence type="predicted"/>
<feature type="region of interest" description="Disordered" evidence="1">
    <location>
        <begin position="794"/>
        <end position="813"/>
    </location>
</feature>
<gene>
    <name evidence="2" type="ORF">GCM10022215_17890</name>
</gene>
<dbReference type="RefSeq" id="WP_344732987.1">
    <property type="nucleotide sequence ID" value="NZ_BAAAZH010000012.1"/>
</dbReference>
<dbReference type="PANTHER" id="PTHR35191">
    <property type="entry name" value="PROPHAGE SIDE TAIL FIBER PROTEIN HOMOLOG STFQ-RELATED"/>
    <property type="match status" value="1"/>
</dbReference>
<accession>A0ABP7XIM1</accession>
<evidence type="ECO:0000313" key="2">
    <source>
        <dbReference type="EMBL" id="GAA4117357.1"/>
    </source>
</evidence>
<evidence type="ECO:0000256" key="1">
    <source>
        <dbReference type="SAM" id="MobiDB-lite"/>
    </source>
</evidence>
<evidence type="ECO:0000313" key="3">
    <source>
        <dbReference type="Proteomes" id="UP001501495"/>
    </source>
</evidence>
<organism evidence="2 3">
    <name type="scientific">Nocardioides fonticola</name>
    <dbReference type="NCBI Taxonomy" id="450363"/>
    <lineage>
        <taxon>Bacteria</taxon>
        <taxon>Bacillati</taxon>
        <taxon>Actinomycetota</taxon>
        <taxon>Actinomycetes</taxon>
        <taxon>Propionibacteriales</taxon>
        <taxon>Nocardioidaceae</taxon>
        <taxon>Nocardioides</taxon>
    </lineage>
</organism>
<dbReference type="Proteomes" id="UP001501495">
    <property type="component" value="Unassembled WGS sequence"/>
</dbReference>
<keyword evidence="3" id="KW-1185">Reference proteome</keyword>
<dbReference type="InterPro" id="IPR051934">
    <property type="entry name" value="Phage_Tail_Fiber_Structural"/>
</dbReference>
<protein>
    <submittedName>
        <fullName evidence="2">Uncharacterized protein</fullName>
    </submittedName>
</protein>
<reference evidence="3" key="1">
    <citation type="journal article" date="2019" name="Int. J. Syst. Evol. Microbiol.">
        <title>The Global Catalogue of Microorganisms (GCM) 10K type strain sequencing project: providing services to taxonomists for standard genome sequencing and annotation.</title>
        <authorList>
            <consortium name="The Broad Institute Genomics Platform"/>
            <consortium name="The Broad Institute Genome Sequencing Center for Infectious Disease"/>
            <person name="Wu L."/>
            <person name="Ma J."/>
        </authorList>
    </citation>
    <scope>NUCLEOTIDE SEQUENCE [LARGE SCALE GENOMIC DNA]</scope>
    <source>
        <strain evidence="3">JCM 16703</strain>
    </source>
</reference>
<feature type="compositionally biased region" description="Gly residues" evidence="1">
    <location>
        <begin position="798"/>
        <end position="813"/>
    </location>
</feature>
<dbReference type="EMBL" id="BAAAZH010000012">
    <property type="protein sequence ID" value="GAA4117357.1"/>
    <property type="molecule type" value="Genomic_DNA"/>
</dbReference>
<dbReference type="PANTHER" id="PTHR35191:SF1">
    <property type="entry name" value="PROPHAGE SIDE TAIL FIBER PROTEIN HOMOLOG STFQ-RELATED"/>
    <property type="match status" value="1"/>
</dbReference>
<comment type="caution">
    <text evidence="2">The sequence shown here is derived from an EMBL/GenBank/DDBJ whole genome shotgun (WGS) entry which is preliminary data.</text>
</comment>
<sequence length="882" mass="85170">MPFTLPVGIPATTCLLGGVAAPRTDVPAGAIIDVRLFIDRPVIHVASGTRFDTPRKGLPIPPAAAGVGISFAVPPVDADGFLDAATAEPVKWWSYRIVGVFRWADAADGSEQTVRIDKTFQPLTVPATLDLNTVPDNAEALPEVIAPRPPVTSVAGLGPGTIDADDLRAALGLALVSTWLGLVGTEAEADWFKVPVVADDGSVAFAKITRDSFAPEAAASTSVAGVVRFATTAQTVTGTASDVVVTPAGLTARIDALIGAAPGALDTLVELAAALGNDANFATTITNALAGKQPLDATLSALSGLATSPFGRGLLALADAAGLSALIANLDPAIALPNHPYKRVRVHHPTNVNVAAPGTSTFDGIACNVGDRINLYGQTNAAENGPYTFNGPAVPMTRTPDADTAAKCAGMIVIPSEGVSGTFARRTTFRSTDTLGTTAMTFARMNDTSTVIAVNQGGTGTTSTPSAGAVPYAASGTSYGYAGPGTAGTVLKSTGGTAPVFGYPADVTTRTTSTALGVGSVPINLCDATAGAITITLPAASGSNGLTYTIKKTDASANTVTVVVTGPGTIDGAAQVVLSGQGDAVTVTATGTAGVYYLVSYAGARSKVTVMTASGTFTKDARSQIIEVEGIGGGNGGGSGAVVASGTACSGGAAGAGGAGFLRRMPASVVAASVPCTVGAGGAGGAAVSTASTAGSDGGKGGTTQFGTNSTDYLAYATANAVSNRGGQIGANAAGTTNIGQFLSAGSAQGNLAGVGGAAANASGLSAPGGGAGGGISATPAAFNGGSGVASWGFNGSTPGGGTAPGGAGGAGGDAPTLSLGTVVYGSSGGGGASSITGNGGNGGNGGRYGAGGGGGGSCLNGSTSGKGGDGAQGILIIREWF</sequence>